<evidence type="ECO:0000256" key="5">
    <source>
        <dbReference type="ARBA" id="ARBA00022691"/>
    </source>
</evidence>
<dbReference type="SMART" id="SM00138">
    <property type="entry name" value="MeTrc"/>
    <property type="match status" value="1"/>
</dbReference>
<accession>A0A6S6LY68</accession>
<keyword evidence="8" id="KW-1185">Reference proteome</keyword>
<dbReference type="KEGG" id="gbn:GEOBRER4_17220"/>
<dbReference type="EC" id="2.1.1.80" evidence="2"/>
<dbReference type="PRINTS" id="PR00996">
    <property type="entry name" value="CHERMTFRASE"/>
</dbReference>
<dbReference type="InterPro" id="IPR022642">
    <property type="entry name" value="CheR_C"/>
</dbReference>
<dbReference type="InterPro" id="IPR000780">
    <property type="entry name" value="CheR_MeTrfase"/>
</dbReference>
<evidence type="ECO:0000259" key="6">
    <source>
        <dbReference type="PROSITE" id="PS50123"/>
    </source>
</evidence>
<dbReference type="SUPFAM" id="SSF53335">
    <property type="entry name" value="S-adenosyl-L-methionine-dependent methyltransferases"/>
    <property type="match status" value="1"/>
</dbReference>
<dbReference type="Gene3D" id="1.10.155.10">
    <property type="entry name" value="Chemotaxis receptor methyltransferase CheR, N-terminal domain"/>
    <property type="match status" value="1"/>
</dbReference>
<dbReference type="SUPFAM" id="SSF47757">
    <property type="entry name" value="Chemotaxis receptor methyltransferase CheR, N-terminal domain"/>
    <property type="match status" value="1"/>
</dbReference>
<dbReference type="InterPro" id="IPR029063">
    <property type="entry name" value="SAM-dependent_MTases_sf"/>
</dbReference>
<keyword evidence="5" id="KW-0949">S-adenosyl-L-methionine</keyword>
<gene>
    <name evidence="7" type="ORF">GEOBRER4_n1792</name>
</gene>
<dbReference type="PANTHER" id="PTHR24422:SF10">
    <property type="entry name" value="CHEMOTAXIS PROTEIN METHYLTRANSFERASE 2"/>
    <property type="match status" value="1"/>
</dbReference>
<dbReference type="InterPro" id="IPR050903">
    <property type="entry name" value="Bact_Chemotaxis_MeTrfase"/>
</dbReference>
<dbReference type="Pfam" id="PF03705">
    <property type="entry name" value="CheR_N"/>
    <property type="match status" value="1"/>
</dbReference>
<dbReference type="RefSeq" id="WP_085812947.1">
    <property type="nucleotide sequence ID" value="NZ_AP023213.1"/>
</dbReference>
<dbReference type="InterPro" id="IPR036804">
    <property type="entry name" value="CheR_N_sf"/>
</dbReference>
<dbReference type="AlphaFoldDB" id="A0A6S6LY68"/>
<dbReference type="Proteomes" id="UP000515472">
    <property type="component" value="Chromosome"/>
</dbReference>
<evidence type="ECO:0000256" key="2">
    <source>
        <dbReference type="ARBA" id="ARBA00012534"/>
    </source>
</evidence>
<reference evidence="7 8" key="1">
    <citation type="submission" date="2020-06" db="EMBL/GenBank/DDBJ databases">
        <title>Interaction of electrochemicaly active bacteria, Geobacter bremensis R4 on different carbon anode.</title>
        <authorList>
            <person name="Meng L."/>
            <person name="Yoshida N."/>
        </authorList>
    </citation>
    <scope>NUCLEOTIDE SEQUENCE [LARGE SCALE GENOMIC DNA]</scope>
    <source>
        <strain evidence="7 8">R4</strain>
    </source>
</reference>
<keyword evidence="4 7" id="KW-0808">Transferase</keyword>
<evidence type="ECO:0000256" key="4">
    <source>
        <dbReference type="ARBA" id="ARBA00022679"/>
    </source>
</evidence>
<dbReference type="GO" id="GO:0032259">
    <property type="term" value="P:methylation"/>
    <property type="evidence" value="ECO:0007669"/>
    <property type="project" value="UniProtKB-KW"/>
</dbReference>
<name>A0A6S6LY68_9BACT</name>
<dbReference type="EMBL" id="AP023213">
    <property type="protein sequence ID" value="BCG46972.1"/>
    <property type="molecule type" value="Genomic_DNA"/>
</dbReference>
<feature type="domain" description="CheR-type methyltransferase" evidence="6">
    <location>
        <begin position="1"/>
        <end position="278"/>
    </location>
</feature>
<proteinExistence type="predicted"/>
<organism evidence="7 8">
    <name type="scientific">Citrifermentans bremense</name>
    <dbReference type="NCBI Taxonomy" id="60035"/>
    <lineage>
        <taxon>Bacteria</taxon>
        <taxon>Pseudomonadati</taxon>
        <taxon>Thermodesulfobacteriota</taxon>
        <taxon>Desulfuromonadia</taxon>
        <taxon>Geobacterales</taxon>
        <taxon>Geobacteraceae</taxon>
        <taxon>Citrifermentans</taxon>
    </lineage>
</organism>
<keyword evidence="3 7" id="KW-0489">Methyltransferase</keyword>
<evidence type="ECO:0000256" key="3">
    <source>
        <dbReference type="ARBA" id="ARBA00022603"/>
    </source>
</evidence>
<dbReference type="InterPro" id="IPR022641">
    <property type="entry name" value="CheR_N"/>
</dbReference>
<dbReference type="PROSITE" id="PS50123">
    <property type="entry name" value="CHER"/>
    <property type="match status" value="1"/>
</dbReference>
<sequence>MSDTVAEILRLLTEHFGQDFQSYSHNLAEKRIAERVAQLRLPDIASYCRLLHDDATEAPFLARMMRIRFSSFFRDPLQFELLGSVVVPSMLRTSQSGFFRAWSAACAGGEEACSLAIIVDEAMQLLNLKTRVQIFATDIAEDALAEAEYGRYAPGAVAGITLQRLNKYFIYDRSGYQISPRIKEMITYSRHDLLDPNTYAPPESLFGGFDLVSCRNFLMYLDPQGYLRVFDNLFRALNPEGVLLLGKAETVPERYEPFLERIFDCGNLFRKKAVVWRK</sequence>
<protein>
    <recommendedName>
        <fullName evidence="2">protein-glutamate O-methyltransferase</fullName>
        <ecNumber evidence="2">2.1.1.80</ecNumber>
    </recommendedName>
</protein>
<dbReference type="PANTHER" id="PTHR24422">
    <property type="entry name" value="CHEMOTAXIS PROTEIN METHYLTRANSFERASE"/>
    <property type="match status" value="1"/>
</dbReference>
<evidence type="ECO:0000313" key="8">
    <source>
        <dbReference type="Proteomes" id="UP000515472"/>
    </source>
</evidence>
<dbReference type="GO" id="GO:0008983">
    <property type="term" value="F:protein-glutamate O-methyltransferase activity"/>
    <property type="evidence" value="ECO:0007669"/>
    <property type="project" value="UniProtKB-EC"/>
</dbReference>
<evidence type="ECO:0000256" key="1">
    <source>
        <dbReference type="ARBA" id="ARBA00001541"/>
    </source>
</evidence>
<evidence type="ECO:0000313" key="7">
    <source>
        <dbReference type="EMBL" id="BCG46972.1"/>
    </source>
</evidence>
<dbReference type="Gene3D" id="3.40.50.150">
    <property type="entry name" value="Vaccinia Virus protein VP39"/>
    <property type="match status" value="1"/>
</dbReference>
<comment type="catalytic activity">
    <reaction evidence="1">
        <text>L-glutamyl-[protein] + S-adenosyl-L-methionine = [protein]-L-glutamate 5-O-methyl ester + S-adenosyl-L-homocysteine</text>
        <dbReference type="Rhea" id="RHEA:24452"/>
        <dbReference type="Rhea" id="RHEA-COMP:10208"/>
        <dbReference type="Rhea" id="RHEA-COMP:10311"/>
        <dbReference type="ChEBI" id="CHEBI:29973"/>
        <dbReference type="ChEBI" id="CHEBI:57856"/>
        <dbReference type="ChEBI" id="CHEBI:59789"/>
        <dbReference type="ChEBI" id="CHEBI:82795"/>
        <dbReference type="EC" id="2.1.1.80"/>
    </reaction>
</comment>
<dbReference type="Pfam" id="PF01739">
    <property type="entry name" value="CheR"/>
    <property type="match status" value="1"/>
</dbReference>